<name>A0A1A7XHT4_9TELE</name>
<accession>A0A1A7XHT4</accession>
<reference evidence="1" key="1">
    <citation type="submission" date="2016-05" db="EMBL/GenBank/DDBJ databases">
        <authorList>
            <person name="Lavstsen T."/>
            <person name="Jespersen J.S."/>
        </authorList>
    </citation>
    <scope>NUCLEOTIDE SEQUENCE</scope>
    <source>
        <tissue evidence="1">Brain</tissue>
    </source>
</reference>
<reference evidence="1" key="2">
    <citation type="submission" date="2016-06" db="EMBL/GenBank/DDBJ databases">
        <title>The genome of a short-lived fish provides insights into sex chromosome evolution and the genetic control of aging.</title>
        <authorList>
            <person name="Reichwald K."/>
            <person name="Felder M."/>
            <person name="Petzold A."/>
            <person name="Koch P."/>
            <person name="Groth M."/>
            <person name="Platzer M."/>
        </authorList>
    </citation>
    <scope>NUCLEOTIDE SEQUENCE</scope>
    <source>
        <tissue evidence="1">Brain</tissue>
    </source>
</reference>
<protein>
    <submittedName>
        <fullName evidence="1">Uncharacterized protein</fullName>
    </submittedName>
</protein>
<sequence>PQSRPTESVRPGSGVQQSWSQACWRSDQLMSKGQFVLKPRGWNNETGSVGPVETQPVPSMIDLFPAHSQVDPHVPGLFSASGWIHVLRLISRPKVPKIM</sequence>
<feature type="non-terminal residue" evidence="1">
    <location>
        <position position="99"/>
    </location>
</feature>
<evidence type="ECO:0000313" key="1">
    <source>
        <dbReference type="EMBL" id="SBP17627.1"/>
    </source>
</evidence>
<feature type="non-terminal residue" evidence="1">
    <location>
        <position position="1"/>
    </location>
</feature>
<gene>
    <name evidence="1" type="primary">Nfu_g_1_010743</name>
</gene>
<organism evidence="1">
    <name type="scientific">Iconisemion striatum</name>
    <dbReference type="NCBI Taxonomy" id="60296"/>
    <lineage>
        <taxon>Eukaryota</taxon>
        <taxon>Metazoa</taxon>
        <taxon>Chordata</taxon>
        <taxon>Craniata</taxon>
        <taxon>Vertebrata</taxon>
        <taxon>Euteleostomi</taxon>
        <taxon>Actinopterygii</taxon>
        <taxon>Neopterygii</taxon>
        <taxon>Teleostei</taxon>
        <taxon>Neoteleostei</taxon>
        <taxon>Acanthomorphata</taxon>
        <taxon>Ovalentaria</taxon>
        <taxon>Atherinomorphae</taxon>
        <taxon>Cyprinodontiformes</taxon>
        <taxon>Nothobranchiidae</taxon>
        <taxon>Iconisemion</taxon>
    </lineage>
</organism>
<dbReference type="EMBL" id="HADX01011400">
    <property type="protein sequence ID" value="SBP33632.1"/>
    <property type="molecule type" value="Transcribed_RNA"/>
</dbReference>
<proteinExistence type="predicted"/>
<dbReference type="AlphaFoldDB" id="A0A1A7XHT4"/>
<dbReference type="EMBL" id="HADW01016227">
    <property type="protein sequence ID" value="SBP17627.1"/>
    <property type="molecule type" value="Transcribed_RNA"/>
</dbReference>